<name>L5LSX3_MYODS</name>
<gene>
    <name evidence="1" type="ORF">MDA_GLEAN10005694</name>
</gene>
<dbReference type="AlphaFoldDB" id="L5LSX3"/>
<evidence type="ECO:0000313" key="2">
    <source>
        <dbReference type="Proteomes" id="UP000010556"/>
    </source>
</evidence>
<proteinExistence type="predicted"/>
<evidence type="ECO:0000313" key="1">
    <source>
        <dbReference type="EMBL" id="ELK29524.1"/>
    </source>
</evidence>
<accession>L5LSX3</accession>
<reference evidence="2" key="1">
    <citation type="journal article" date="2013" name="Science">
        <title>Comparative analysis of bat genomes provides insight into the evolution of flight and immunity.</title>
        <authorList>
            <person name="Zhang G."/>
            <person name="Cowled C."/>
            <person name="Shi Z."/>
            <person name="Huang Z."/>
            <person name="Bishop-Lilly K.A."/>
            <person name="Fang X."/>
            <person name="Wynne J.W."/>
            <person name="Xiong Z."/>
            <person name="Baker M.L."/>
            <person name="Zhao W."/>
            <person name="Tachedjian M."/>
            <person name="Zhu Y."/>
            <person name="Zhou P."/>
            <person name="Jiang X."/>
            <person name="Ng J."/>
            <person name="Yang L."/>
            <person name="Wu L."/>
            <person name="Xiao J."/>
            <person name="Feng Y."/>
            <person name="Chen Y."/>
            <person name="Sun X."/>
            <person name="Zhang Y."/>
            <person name="Marsh G.A."/>
            <person name="Crameri G."/>
            <person name="Broder C.C."/>
            <person name="Frey K.G."/>
            <person name="Wang L.F."/>
            <person name="Wang J."/>
        </authorList>
    </citation>
    <scope>NUCLEOTIDE SEQUENCE [LARGE SCALE GENOMIC DNA]</scope>
</reference>
<organism evidence="1 2">
    <name type="scientific">Myotis davidii</name>
    <name type="common">David's myotis</name>
    <dbReference type="NCBI Taxonomy" id="225400"/>
    <lineage>
        <taxon>Eukaryota</taxon>
        <taxon>Metazoa</taxon>
        <taxon>Chordata</taxon>
        <taxon>Craniata</taxon>
        <taxon>Vertebrata</taxon>
        <taxon>Euteleostomi</taxon>
        <taxon>Mammalia</taxon>
        <taxon>Eutheria</taxon>
        <taxon>Laurasiatheria</taxon>
        <taxon>Chiroptera</taxon>
        <taxon>Yangochiroptera</taxon>
        <taxon>Vespertilionidae</taxon>
        <taxon>Myotis</taxon>
    </lineage>
</organism>
<keyword evidence="2" id="KW-1185">Reference proteome</keyword>
<dbReference type="EMBL" id="KB107978">
    <property type="protein sequence ID" value="ELK29524.1"/>
    <property type="molecule type" value="Genomic_DNA"/>
</dbReference>
<protein>
    <submittedName>
        <fullName evidence="1">Uncharacterized protein</fullName>
    </submittedName>
</protein>
<dbReference type="Proteomes" id="UP000010556">
    <property type="component" value="Unassembled WGS sequence"/>
</dbReference>
<sequence length="69" mass="7588">MGFVVLQGVSVEDGDIQLRKRKRIFWLRMRLSTESSPLEGTVELTRGLAPFLGGGKSGSRLEGLAELLQ</sequence>